<comment type="caution">
    <text evidence="15">The sequence shown here is derived from an EMBL/GenBank/DDBJ whole genome shotgun (WGS) entry which is preliminary data.</text>
</comment>
<evidence type="ECO:0000256" key="7">
    <source>
        <dbReference type="ARBA" id="ARBA00022827"/>
    </source>
</evidence>
<feature type="transmembrane region" description="Helical" evidence="13">
    <location>
        <begin position="7"/>
        <end position="26"/>
    </location>
</feature>
<name>A0A9X1U9N4_9FLAO</name>
<evidence type="ECO:0000256" key="6">
    <source>
        <dbReference type="ARBA" id="ARBA00022723"/>
    </source>
</evidence>
<dbReference type="InterPro" id="IPR013130">
    <property type="entry name" value="Fe3_Rdtase_TM_dom"/>
</dbReference>
<dbReference type="InterPro" id="IPR017938">
    <property type="entry name" value="Riboflavin_synthase-like_b-brl"/>
</dbReference>
<evidence type="ECO:0000256" key="8">
    <source>
        <dbReference type="ARBA" id="ARBA00022989"/>
    </source>
</evidence>
<evidence type="ECO:0000256" key="1">
    <source>
        <dbReference type="ARBA" id="ARBA00001974"/>
    </source>
</evidence>
<evidence type="ECO:0000313" key="16">
    <source>
        <dbReference type="Proteomes" id="UP001139461"/>
    </source>
</evidence>
<dbReference type="InterPro" id="IPR039261">
    <property type="entry name" value="FNR_nucleotide-bd"/>
</dbReference>
<evidence type="ECO:0000256" key="13">
    <source>
        <dbReference type="SAM" id="Phobius"/>
    </source>
</evidence>
<feature type="transmembrane region" description="Helical" evidence="13">
    <location>
        <begin position="38"/>
        <end position="62"/>
    </location>
</feature>
<evidence type="ECO:0000256" key="4">
    <source>
        <dbReference type="ARBA" id="ARBA00022692"/>
    </source>
</evidence>
<dbReference type="Pfam" id="PF08022">
    <property type="entry name" value="FAD_binding_8"/>
    <property type="match status" value="1"/>
</dbReference>
<dbReference type="GO" id="GO:0050660">
    <property type="term" value="F:flavin adenine dinucleotide binding"/>
    <property type="evidence" value="ECO:0007669"/>
    <property type="project" value="TreeGrafter"/>
</dbReference>
<dbReference type="InterPro" id="IPR017927">
    <property type="entry name" value="FAD-bd_FR_type"/>
</dbReference>
<dbReference type="Pfam" id="PF01794">
    <property type="entry name" value="Ferric_reduct"/>
    <property type="match status" value="1"/>
</dbReference>
<reference evidence="15" key="1">
    <citation type="submission" date="2021-09" db="EMBL/GenBank/DDBJ databases">
        <title>Genome of Aequorivita sp. strain F47161.</title>
        <authorList>
            <person name="Wang Y."/>
        </authorList>
    </citation>
    <scope>NUCLEOTIDE SEQUENCE</scope>
    <source>
        <strain evidence="15">F47161</strain>
    </source>
</reference>
<comment type="cofactor">
    <cofactor evidence="1">
        <name>FAD</name>
        <dbReference type="ChEBI" id="CHEBI:57692"/>
    </cofactor>
</comment>
<feature type="transmembrane region" description="Helical" evidence="13">
    <location>
        <begin position="182"/>
        <end position="202"/>
    </location>
</feature>
<protein>
    <submittedName>
        <fullName evidence="15">Ferric reductase-like transmembrane domain-containing protein</fullName>
    </submittedName>
</protein>
<keyword evidence="8 13" id="KW-1133">Transmembrane helix</keyword>
<dbReference type="Proteomes" id="UP001139461">
    <property type="component" value="Unassembled WGS sequence"/>
</dbReference>
<dbReference type="InterPro" id="IPR001433">
    <property type="entry name" value="OxRdtase_FAD/NAD-bd"/>
</dbReference>
<keyword evidence="3" id="KW-0285">Flavoprotein</keyword>
<keyword evidence="7" id="KW-0274">FAD</keyword>
<evidence type="ECO:0000256" key="10">
    <source>
        <dbReference type="ARBA" id="ARBA00023004"/>
    </source>
</evidence>
<dbReference type="CDD" id="cd06198">
    <property type="entry name" value="FNR_like_3"/>
    <property type="match status" value="1"/>
</dbReference>
<dbReference type="PANTHER" id="PTHR47354">
    <property type="entry name" value="NADH OXIDOREDUCTASE HCR"/>
    <property type="match status" value="1"/>
</dbReference>
<gene>
    <name evidence="15" type="ORF">K8089_06900</name>
</gene>
<evidence type="ECO:0000313" key="15">
    <source>
        <dbReference type="EMBL" id="MCG2418746.1"/>
    </source>
</evidence>
<keyword evidence="11" id="KW-0411">Iron-sulfur</keyword>
<feature type="transmembrane region" description="Helical" evidence="13">
    <location>
        <begin position="124"/>
        <end position="145"/>
    </location>
</feature>
<evidence type="ECO:0000256" key="9">
    <source>
        <dbReference type="ARBA" id="ARBA00023002"/>
    </source>
</evidence>
<evidence type="ECO:0000256" key="5">
    <source>
        <dbReference type="ARBA" id="ARBA00022714"/>
    </source>
</evidence>
<keyword evidence="16" id="KW-1185">Reference proteome</keyword>
<evidence type="ECO:0000256" key="2">
    <source>
        <dbReference type="ARBA" id="ARBA00004141"/>
    </source>
</evidence>
<dbReference type="RefSeq" id="WP_237602556.1">
    <property type="nucleotide sequence ID" value="NZ_JAIRBA010000010.1"/>
</dbReference>
<sequence>MKNRDRYLILIFLVIVLPIFLWGLSFPQTTIKHNAYPIIVYGSQLFAVIGFSLFAFSFMLSTRIKVIEKYFGGLDKLYRIHHTIGKLAFFALLIHPVVLAVRWLPDNIAKTFWYLLPVHRKMEINLGSWALLGLTTLLLFTLVIKLPYDKWKITHKFMGLFFILGIAHVFGVAGFYEEKPLLAIYFIIISILGVSAFMYKAIFHKWAVKKYPFTVVKIDKLNERTMEITLRNESADFDYIPGQFCFFQFVNEGISMESHPFTICGASKEGEINILVKSLGDYTNNLYKKLTLDSAALVEGPYGCFDYKLGKEKQIWIGGGVGIAPFISWCRDLEKNSMPGLEVELYYCVNSEAEAFHLHEFQKLEKAPPNFRVTLSCSDKSGFLKVRDIGETKNMTIFICGPKEMRSALLKDFKGLKIPKENIIFEDFDFI</sequence>
<dbReference type="Gene3D" id="2.40.30.10">
    <property type="entry name" value="Translation factors"/>
    <property type="match status" value="1"/>
</dbReference>
<accession>A0A9X1U9N4</accession>
<dbReference type="GO" id="GO:0016020">
    <property type="term" value="C:membrane"/>
    <property type="evidence" value="ECO:0007669"/>
    <property type="project" value="UniProtKB-SubCell"/>
</dbReference>
<comment type="subcellular location">
    <subcellularLocation>
        <location evidence="2">Membrane</location>
        <topology evidence="2">Multi-pass membrane protein</topology>
    </subcellularLocation>
</comment>
<dbReference type="InterPro" id="IPR050415">
    <property type="entry name" value="MRET"/>
</dbReference>
<evidence type="ECO:0000256" key="12">
    <source>
        <dbReference type="ARBA" id="ARBA00023136"/>
    </source>
</evidence>
<keyword evidence="9" id="KW-0560">Oxidoreductase</keyword>
<dbReference type="Gene3D" id="3.40.50.80">
    <property type="entry name" value="Nucleotide-binding domain of ferredoxin-NADP reductase (FNR) module"/>
    <property type="match status" value="1"/>
</dbReference>
<dbReference type="PROSITE" id="PS51384">
    <property type="entry name" value="FAD_FR"/>
    <property type="match status" value="1"/>
</dbReference>
<feature type="domain" description="FAD-binding FR-type" evidence="14">
    <location>
        <begin position="208"/>
        <end position="308"/>
    </location>
</feature>
<dbReference type="SUPFAM" id="SSF52343">
    <property type="entry name" value="Ferredoxin reductase-like, C-terminal NADP-linked domain"/>
    <property type="match status" value="1"/>
</dbReference>
<organism evidence="15 16">
    <name type="scientific">Aequorivita vitellina</name>
    <dbReference type="NCBI Taxonomy" id="2874475"/>
    <lineage>
        <taxon>Bacteria</taxon>
        <taxon>Pseudomonadati</taxon>
        <taxon>Bacteroidota</taxon>
        <taxon>Flavobacteriia</taxon>
        <taxon>Flavobacteriales</taxon>
        <taxon>Flavobacteriaceae</taxon>
        <taxon>Aequorivita</taxon>
    </lineage>
</organism>
<feature type="transmembrane region" description="Helical" evidence="13">
    <location>
        <begin position="83"/>
        <end position="104"/>
    </location>
</feature>
<dbReference type="Pfam" id="PF00175">
    <property type="entry name" value="NAD_binding_1"/>
    <property type="match status" value="1"/>
</dbReference>
<keyword evidence="5" id="KW-0001">2Fe-2S</keyword>
<keyword evidence="6" id="KW-0479">Metal-binding</keyword>
<dbReference type="AlphaFoldDB" id="A0A9X1U9N4"/>
<dbReference type="GO" id="GO:0051537">
    <property type="term" value="F:2 iron, 2 sulfur cluster binding"/>
    <property type="evidence" value="ECO:0007669"/>
    <property type="project" value="UniProtKB-KW"/>
</dbReference>
<keyword evidence="10" id="KW-0408">Iron</keyword>
<proteinExistence type="predicted"/>
<evidence type="ECO:0000256" key="11">
    <source>
        <dbReference type="ARBA" id="ARBA00023014"/>
    </source>
</evidence>
<dbReference type="SUPFAM" id="SSF63380">
    <property type="entry name" value="Riboflavin synthase domain-like"/>
    <property type="match status" value="1"/>
</dbReference>
<dbReference type="GO" id="GO:0016491">
    <property type="term" value="F:oxidoreductase activity"/>
    <property type="evidence" value="ECO:0007669"/>
    <property type="project" value="UniProtKB-KW"/>
</dbReference>
<evidence type="ECO:0000259" key="14">
    <source>
        <dbReference type="PROSITE" id="PS51384"/>
    </source>
</evidence>
<dbReference type="PANTHER" id="PTHR47354:SF8">
    <property type="entry name" value="1,2-PHENYLACETYL-COA EPOXIDASE, SUBUNIT E"/>
    <property type="match status" value="1"/>
</dbReference>
<keyword evidence="4 13" id="KW-0812">Transmembrane</keyword>
<dbReference type="GO" id="GO:0046872">
    <property type="term" value="F:metal ion binding"/>
    <property type="evidence" value="ECO:0007669"/>
    <property type="project" value="UniProtKB-KW"/>
</dbReference>
<keyword evidence="12 13" id="KW-0472">Membrane</keyword>
<feature type="transmembrane region" description="Helical" evidence="13">
    <location>
        <begin position="157"/>
        <end position="176"/>
    </location>
</feature>
<dbReference type="EMBL" id="JAIRBA010000010">
    <property type="protein sequence ID" value="MCG2418746.1"/>
    <property type="molecule type" value="Genomic_DNA"/>
</dbReference>
<dbReference type="InterPro" id="IPR013112">
    <property type="entry name" value="FAD-bd_8"/>
</dbReference>
<evidence type="ECO:0000256" key="3">
    <source>
        <dbReference type="ARBA" id="ARBA00022630"/>
    </source>
</evidence>